<dbReference type="GO" id="GO:0008233">
    <property type="term" value="F:peptidase activity"/>
    <property type="evidence" value="ECO:0007669"/>
    <property type="project" value="UniProtKB-KW"/>
</dbReference>
<keyword evidence="1" id="KW-0378">Hydrolase</keyword>
<protein>
    <submittedName>
        <fullName evidence="1">Retroviral aspartyl protease family protein</fullName>
    </submittedName>
</protein>
<dbReference type="GO" id="GO:0006508">
    <property type="term" value="P:proteolysis"/>
    <property type="evidence" value="ECO:0007669"/>
    <property type="project" value="UniProtKB-KW"/>
</dbReference>
<sequence>MEQQETGAPLRKRTRVTTPQAVRSELTLESITLQSAMREIRELREEPNERVLAMWRSGALPIRMPIFNGKQGRIKKNSFYYKGNLDGDNCLFKIDTGSDVLVVNEKVIIGPKQRYEINNCCLKYPTGETISVSYKVIVEIELGKHLLEVPIIIEEKVPSFLKTFFEENSKNLISSQKDIFTDFLIEFQDVFSENLVAGNCEVLEHAINVENSKSIKQAPRRIPLHLREEVDRIIQDMKSQGVIEES</sequence>
<dbReference type="OrthoDB" id="6157736at2759"/>
<proteinExistence type="predicted"/>
<dbReference type="Proteomes" id="UP000036403">
    <property type="component" value="Unassembled WGS sequence"/>
</dbReference>
<gene>
    <name evidence="1" type="ORF">RF55_18129</name>
</gene>
<accession>A0A0J7K1R8</accession>
<dbReference type="InterPro" id="IPR050951">
    <property type="entry name" value="Retrovirus_Pol_polyprotein"/>
</dbReference>
<keyword evidence="1" id="KW-0645">Protease</keyword>
<comment type="caution">
    <text evidence="1">The sequence shown here is derived from an EMBL/GenBank/DDBJ whole genome shotgun (WGS) entry which is preliminary data.</text>
</comment>
<evidence type="ECO:0000313" key="2">
    <source>
        <dbReference type="Proteomes" id="UP000036403"/>
    </source>
</evidence>
<dbReference type="AlphaFoldDB" id="A0A0J7K1R8"/>
<dbReference type="PANTHER" id="PTHR37984">
    <property type="entry name" value="PROTEIN CBG26694"/>
    <property type="match status" value="1"/>
</dbReference>
<dbReference type="Gene3D" id="3.10.10.10">
    <property type="entry name" value="HIV Type 1 Reverse Transcriptase, subunit A, domain 1"/>
    <property type="match status" value="1"/>
</dbReference>
<name>A0A0J7K1R8_LASNI</name>
<dbReference type="PANTHER" id="PTHR37984:SF5">
    <property type="entry name" value="PROTEIN NYNRIN-LIKE"/>
    <property type="match status" value="1"/>
</dbReference>
<keyword evidence="2" id="KW-1185">Reference proteome</keyword>
<organism evidence="1 2">
    <name type="scientific">Lasius niger</name>
    <name type="common">Black garden ant</name>
    <dbReference type="NCBI Taxonomy" id="67767"/>
    <lineage>
        <taxon>Eukaryota</taxon>
        <taxon>Metazoa</taxon>
        <taxon>Ecdysozoa</taxon>
        <taxon>Arthropoda</taxon>
        <taxon>Hexapoda</taxon>
        <taxon>Insecta</taxon>
        <taxon>Pterygota</taxon>
        <taxon>Neoptera</taxon>
        <taxon>Endopterygota</taxon>
        <taxon>Hymenoptera</taxon>
        <taxon>Apocrita</taxon>
        <taxon>Aculeata</taxon>
        <taxon>Formicoidea</taxon>
        <taxon>Formicidae</taxon>
        <taxon>Formicinae</taxon>
        <taxon>Lasius</taxon>
        <taxon>Lasius</taxon>
    </lineage>
</organism>
<evidence type="ECO:0000313" key="1">
    <source>
        <dbReference type="EMBL" id="KMQ84239.1"/>
    </source>
</evidence>
<dbReference type="PaxDb" id="67767-A0A0J7K1R8"/>
<dbReference type="EMBL" id="LBMM01017007">
    <property type="protein sequence ID" value="KMQ84239.1"/>
    <property type="molecule type" value="Genomic_DNA"/>
</dbReference>
<reference evidence="1 2" key="1">
    <citation type="submission" date="2015-04" db="EMBL/GenBank/DDBJ databases">
        <title>Lasius niger genome sequencing.</title>
        <authorList>
            <person name="Konorov E.A."/>
            <person name="Nikitin M.A."/>
            <person name="Kirill M.V."/>
            <person name="Chang P."/>
        </authorList>
    </citation>
    <scope>NUCLEOTIDE SEQUENCE [LARGE SCALE GENOMIC DNA]</scope>
    <source>
        <tissue evidence="1">Whole</tissue>
    </source>
</reference>